<reference evidence="1 2" key="1">
    <citation type="journal article" date="2015" name="Genome Biol.">
        <title>Comparative genomics of Steinernema reveals deeply conserved gene regulatory networks.</title>
        <authorList>
            <person name="Dillman A.R."/>
            <person name="Macchietto M."/>
            <person name="Porter C.F."/>
            <person name="Rogers A."/>
            <person name="Williams B."/>
            <person name="Antoshechkin I."/>
            <person name="Lee M.M."/>
            <person name="Goodwin Z."/>
            <person name="Lu X."/>
            <person name="Lewis E.E."/>
            <person name="Goodrich-Blair H."/>
            <person name="Stock S.P."/>
            <person name="Adams B.J."/>
            <person name="Sternberg P.W."/>
            <person name="Mortazavi A."/>
        </authorList>
    </citation>
    <scope>NUCLEOTIDE SEQUENCE [LARGE SCALE GENOMIC DNA]</scope>
    <source>
        <strain evidence="1 2">ALL</strain>
    </source>
</reference>
<comment type="caution">
    <text evidence="1">The sequence shown here is derived from an EMBL/GenBank/DDBJ whole genome shotgun (WGS) entry which is preliminary data.</text>
</comment>
<evidence type="ECO:0000313" key="2">
    <source>
        <dbReference type="Proteomes" id="UP000298663"/>
    </source>
</evidence>
<evidence type="ECO:0000313" key="1">
    <source>
        <dbReference type="EMBL" id="TKR76127.1"/>
    </source>
</evidence>
<protein>
    <submittedName>
        <fullName evidence="1">Uncharacterized protein</fullName>
    </submittedName>
</protein>
<organism evidence="1 2">
    <name type="scientific">Steinernema carpocapsae</name>
    <name type="common">Entomopathogenic nematode</name>
    <dbReference type="NCBI Taxonomy" id="34508"/>
    <lineage>
        <taxon>Eukaryota</taxon>
        <taxon>Metazoa</taxon>
        <taxon>Ecdysozoa</taxon>
        <taxon>Nematoda</taxon>
        <taxon>Chromadorea</taxon>
        <taxon>Rhabditida</taxon>
        <taxon>Tylenchina</taxon>
        <taxon>Panagrolaimomorpha</taxon>
        <taxon>Strongyloidoidea</taxon>
        <taxon>Steinernematidae</taxon>
        <taxon>Steinernema</taxon>
    </lineage>
</organism>
<sequence length="111" mass="12687">MSIEMNSVHLIFKPAPLAPRGFILHQCQSAKSFILKTGSQLNRGLLRNIERVDYVNIKQQLNLIFKDFSSYGTKIDTIIPPKNVSTKLQRSQQCKGIRAQLETESAWQRDV</sequence>
<dbReference type="AlphaFoldDB" id="A0A4U5N199"/>
<dbReference type="EMBL" id="AZBU02000005">
    <property type="protein sequence ID" value="TKR76127.1"/>
    <property type="molecule type" value="Genomic_DNA"/>
</dbReference>
<accession>A0A4U5N199</accession>
<name>A0A4U5N199_STECR</name>
<proteinExistence type="predicted"/>
<dbReference type="Proteomes" id="UP000298663">
    <property type="component" value="Unassembled WGS sequence"/>
</dbReference>
<keyword evidence="2" id="KW-1185">Reference proteome</keyword>
<gene>
    <name evidence="1" type="ORF">L596_017318</name>
</gene>
<reference evidence="1 2" key="2">
    <citation type="journal article" date="2019" name="G3 (Bethesda)">
        <title>Hybrid Assembly of the Genome of the Entomopathogenic Nematode Steinernema carpocapsae Identifies the X-Chromosome.</title>
        <authorList>
            <person name="Serra L."/>
            <person name="Macchietto M."/>
            <person name="Macias-Munoz A."/>
            <person name="McGill C.J."/>
            <person name="Rodriguez I.M."/>
            <person name="Rodriguez B."/>
            <person name="Murad R."/>
            <person name="Mortazavi A."/>
        </authorList>
    </citation>
    <scope>NUCLEOTIDE SEQUENCE [LARGE SCALE GENOMIC DNA]</scope>
    <source>
        <strain evidence="1 2">ALL</strain>
    </source>
</reference>